<evidence type="ECO:0000313" key="2">
    <source>
        <dbReference type="Proteomes" id="UP000035760"/>
    </source>
</evidence>
<evidence type="ECO:0000313" key="1">
    <source>
        <dbReference type="EMBL" id="CDI02585.1"/>
    </source>
</evidence>
<dbReference type="STRING" id="1400863.BN873_330062"/>
<accession>W6M9Y0</accession>
<protein>
    <submittedName>
        <fullName evidence="1">Uncharacterized protein</fullName>
    </submittedName>
</protein>
<keyword evidence="2" id="KW-1185">Reference proteome</keyword>
<reference evidence="1" key="2">
    <citation type="submission" date="2014-03" db="EMBL/GenBank/DDBJ databases">
        <title>Candidatus Competibacter-lineage genomes retrieved from metagenomes reveal functional metabolic diversity.</title>
        <authorList>
            <person name="McIlroy S.J."/>
            <person name="Albertsen M."/>
            <person name="Andresen E.K."/>
            <person name="Saunders A.M."/>
            <person name="Kristiansen R."/>
            <person name="Stokholm-Bjerregaard M."/>
            <person name="Nielsen K.L."/>
            <person name="Nielsen P.H."/>
        </authorList>
    </citation>
    <scope>NUCLEOTIDE SEQUENCE</scope>
    <source>
        <strain evidence="1">Run_A_D11</strain>
    </source>
</reference>
<name>W6M9Y0_9GAMM</name>
<dbReference type="Proteomes" id="UP000035760">
    <property type="component" value="Unassembled WGS sequence"/>
</dbReference>
<organism evidence="1 2">
    <name type="scientific">Candidatus Competibacter denitrificans Run_A_D11</name>
    <dbReference type="NCBI Taxonomy" id="1400863"/>
    <lineage>
        <taxon>Bacteria</taxon>
        <taxon>Pseudomonadati</taxon>
        <taxon>Pseudomonadota</taxon>
        <taxon>Gammaproteobacteria</taxon>
        <taxon>Candidatus Competibacteraceae</taxon>
        <taxon>Candidatus Competibacter</taxon>
    </lineage>
</organism>
<reference evidence="1" key="1">
    <citation type="submission" date="2013-07" db="EMBL/GenBank/DDBJ databases">
        <authorList>
            <person name="McIlroy S."/>
        </authorList>
    </citation>
    <scope>NUCLEOTIDE SEQUENCE [LARGE SCALE GENOMIC DNA]</scope>
    <source>
        <strain evidence="1">Run_A_D11</strain>
    </source>
</reference>
<dbReference type="AlphaFoldDB" id="W6M9Y0"/>
<gene>
    <name evidence="1" type="ORF">BN873_330062</name>
</gene>
<sequence length="80" mass="9050">MLFPFQNWVNYAIIHIEIYTKNKTKPIVRSGRKVTGPISRESRAAAFDPREGRRGRPVFCLSGYRCASTPRIAGLAAARR</sequence>
<proteinExistence type="predicted"/>
<dbReference type="EMBL" id="CBTJ020000040">
    <property type="protein sequence ID" value="CDI02585.1"/>
    <property type="molecule type" value="Genomic_DNA"/>
</dbReference>
<comment type="caution">
    <text evidence="1">The sequence shown here is derived from an EMBL/GenBank/DDBJ whole genome shotgun (WGS) entry which is preliminary data.</text>
</comment>